<keyword evidence="3" id="KW-1185">Reference proteome</keyword>
<organism evidence="2 3">
    <name type="scientific">Striga asiatica</name>
    <name type="common">Asiatic witchweed</name>
    <name type="synonym">Buchnera asiatica</name>
    <dbReference type="NCBI Taxonomy" id="4170"/>
    <lineage>
        <taxon>Eukaryota</taxon>
        <taxon>Viridiplantae</taxon>
        <taxon>Streptophyta</taxon>
        <taxon>Embryophyta</taxon>
        <taxon>Tracheophyta</taxon>
        <taxon>Spermatophyta</taxon>
        <taxon>Magnoliopsida</taxon>
        <taxon>eudicotyledons</taxon>
        <taxon>Gunneridae</taxon>
        <taxon>Pentapetalae</taxon>
        <taxon>asterids</taxon>
        <taxon>lamiids</taxon>
        <taxon>Lamiales</taxon>
        <taxon>Orobanchaceae</taxon>
        <taxon>Buchnereae</taxon>
        <taxon>Striga</taxon>
    </lineage>
</organism>
<name>A0A5A7PLZ6_STRAF</name>
<evidence type="ECO:0000313" key="3">
    <source>
        <dbReference type="Proteomes" id="UP000325081"/>
    </source>
</evidence>
<evidence type="ECO:0000256" key="1">
    <source>
        <dbReference type="SAM" id="MobiDB-lite"/>
    </source>
</evidence>
<reference evidence="3" key="1">
    <citation type="journal article" date="2019" name="Curr. Biol.">
        <title>Genome Sequence of Striga asiatica Provides Insight into the Evolution of Plant Parasitism.</title>
        <authorList>
            <person name="Yoshida S."/>
            <person name="Kim S."/>
            <person name="Wafula E.K."/>
            <person name="Tanskanen J."/>
            <person name="Kim Y.M."/>
            <person name="Honaas L."/>
            <person name="Yang Z."/>
            <person name="Spallek T."/>
            <person name="Conn C.E."/>
            <person name="Ichihashi Y."/>
            <person name="Cheong K."/>
            <person name="Cui S."/>
            <person name="Der J.P."/>
            <person name="Gundlach H."/>
            <person name="Jiao Y."/>
            <person name="Hori C."/>
            <person name="Ishida J.K."/>
            <person name="Kasahara H."/>
            <person name="Kiba T."/>
            <person name="Kim M.S."/>
            <person name="Koo N."/>
            <person name="Laohavisit A."/>
            <person name="Lee Y.H."/>
            <person name="Lumba S."/>
            <person name="McCourt P."/>
            <person name="Mortimer J.C."/>
            <person name="Mutuku J.M."/>
            <person name="Nomura T."/>
            <person name="Sasaki-Sekimoto Y."/>
            <person name="Seto Y."/>
            <person name="Wang Y."/>
            <person name="Wakatake T."/>
            <person name="Sakakibara H."/>
            <person name="Demura T."/>
            <person name="Yamaguchi S."/>
            <person name="Yoneyama K."/>
            <person name="Manabe R.I."/>
            <person name="Nelson D.C."/>
            <person name="Schulman A.H."/>
            <person name="Timko M.P."/>
            <person name="dePamphilis C.W."/>
            <person name="Choi D."/>
            <person name="Shirasu K."/>
        </authorList>
    </citation>
    <scope>NUCLEOTIDE SEQUENCE [LARGE SCALE GENOMIC DNA]</scope>
    <source>
        <strain evidence="3">cv. UVA1</strain>
    </source>
</reference>
<comment type="caution">
    <text evidence="2">The sequence shown here is derived from an EMBL/GenBank/DDBJ whole genome shotgun (WGS) entry which is preliminary data.</text>
</comment>
<gene>
    <name evidence="2" type="ORF">STAS_09808</name>
</gene>
<protein>
    <submittedName>
        <fullName evidence="2">Histone chaperone Rttp106-like protein</fullName>
    </submittedName>
</protein>
<dbReference type="Proteomes" id="UP000325081">
    <property type="component" value="Unassembled WGS sequence"/>
</dbReference>
<dbReference type="EMBL" id="BKCP01004761">
    <property type="protein sequence ID" value="GER33658.1"/>
    <property type="molecule type" value="Genomic_DNA"/>
</dbReference>
<accession>A0A5A7PLZ6</accession>
<dbReference type="AlphaFoldDB" id="A0A5A7PLZ6"/>
<evidence type="ECO:0000313" key="2">
    <source>
        <dbReference type="EMBL" id="GER33658.1"/>
    </source>
</evidence>
<proteinExistence type="predicted"/>
<feature type="compositionally biased region" description="Basic and acidic residues" evidence="1">
    <location>
        <begin position="57"/>
        <end position="82"/>
    </location>
</feature>
<sequence>MSGATNQSRRPYFSVQSEASWKYENRPATRSYISFSTPPLRTVSTAARRRCLGVPEDAGRAAHQREASKADMEKGNESDCEDHRMRREMKAAGKGRAGPSNSATAKPFNFVLDLVNFGKLVC</sequence>
<feature type="region of interest" description="Disordered" evidence="1">
    <location>
        <begin position="54"/>
        <end position="82"/>
    </location>
</feature>